<keyword evidence="1" id="KW-0812">Transmembrane</keyword>
<name>A0ABW5MZP9_9FLAO</name>
<protein>
    <submittedName>
        <fullName evidence="2">Uncharacterized protein</fullName>
    </submittedName>
</protein>
<feature type="transmembrane region" description="Helical" evidence="1">
    <location>
        <begin position="157"/>
        <end position="177"/>
    </location>
</feature>
<comment type="caution">
    <text evidence="2">The sequence shown here is derived from an EMBL/GenBank/DDBJ whole genome shotgun (WGS) entry which is preliminary data.</text>
</comment>
<evidence type="ECO:0000256" key="1">
    <source>
        <dbReference type="SAM" id="Phobius"/>
    </source>
</evidence>
<gene>
    <name evidence="2" type="ORF">ACFSQJ_13655</name>
</gene>
<keyword evidence="3" id="KW-1185">Reference proteome</keyword>
<feature type="transmembrane region" description="Helical" evidence="1">
    <location>
        <begin position="51"/>
        <end position="69"/>
    </location>
</feature>
<organism evidence="2 3">
    <name type="scientific">Croceitalea marina</name>
    <dbReference type="NCBI Taxonomy" id="1775166"/>
    <lineage>
        <taxon>Bacteria</taxon>
        <taxon>Pseudomonadati</taxon>
        <taxon>Bacteroidota</taxon>
        <taxon>Flavobacteriia</taxon>
        <taxon>Flavobacteriales</taxon>
        <taxon>Flavobacteriaceae</taxon>
        <taxon>Croceitalea</taxon>
    </lineage>
</organism>
<accession>A0ABW5MZP9</accession>
<dbReference type="RefSeq" id="WP_377767528.1">
    <property type="nucleotide sequence ID" value="NZ_JBHULB010000017.1"/>
</dbReference>
<evidence type="ECO:0000313" key="2">
    <source>
        <dbReference type="EMBL" id="MFD2587986.1"/>
    </source>
</evidence>
<keyword evidence="1" id="KW-1133">Transmembrane helix</keyword>
<feature type="transmembrane region" description="Helical" evidence="1">
    <location>
        <begin position="75"/>
        <end position="97"/>
    </location>
</feature>
<evidence type="ECO:0000313" key="3">
    <source>
        <dbReference type="Proteomes" id="UP001597526"/>
    </source>
</evidence>
<dbReference type="EMBL" id="JBHULB010000017">
    <property type="protein sequence ID" value="MFD2587986.1"/>
    <property type="molecule type" value="Genomic_DNA"/>
</dbReference>
<keyword evidence="1" id="KW-0472">Membrane</keyword>
<proteinExistence type="predicted"/>
<sequence>MNLLNAYIMNSFDEIQSKWNKQEEIRPPKEGFQILVQEIAKIKNKQKITNCVLFGTCLVLLGFFFYISGYNNKQVILGLALMTGSLVVRIIIEILSIKKIKKVNRGRNSRIFKKELLKYYSERRIVHFVVTPVIVILYGIGFVVLLPLFEASLSTGFYNYIVVSSIVISLVLGLFIAKQIKKELEDLKVLKDSE</sequence>
<reference evidence="3" key="1">
    <citation type="journal article" date="2019" name="Int. J. Syst. Evol. Microbiol.">
        <title>The Global Catalogue of Microorganisms (GCM) 10K type strain sequencing project: providing services to taxonomists for standard genome sequencing and annotation.</title>
        <authorList>
            <consortium name="The Broad Institute Genomics Platform"/>
            <consortium name="The Broad Institute Genome Sequencing Center for Infectious Disease"/>
            <person name="Wu L."/>
            <person name="Ma J."/>
        </authorList>
    </citation>
    <scope>NUCLEOTIDE SEQUENCE [LARGE SCALE GENOMIC DNA]</scope>
    <source>
        <strain evidence="3">KCTC 52368</strain>
    </source>
</reference>
<dbReference type="Proteomes" id="UP001597526">
    <property type="component" value="Unassembled WGS sequence"/>
</dbReference>
<feature type="transmembrane region" description="Helical" evidence="1">
    <location>
        <begin position="125"/>
        <end position="145"/>
    </location>
</feature>